<evidence type="ECO:0000313" key="3">
    <source>
        <dbReference type="Proteomes" id="UP001434883"/>
    </source>
</evidence>
<feature type="region of interest" description="Disordered" evidence="1">
    <location>
        <begin position="1"/>
        <end position="108"/>
    </location>
</feature>
<accession>A0ABV0SDM3</accession>
<organism evidence="2 3">
    <name type="scientific">Xenoophorus captivus</name>
    <dbReference type="NCBI Taxonomy" id="1517983"/>
    <lineage>
        <taxon>Eukaryota</taxon>
        <taxon>Metazoa</taxon>
        <taxon>Chordata</taxon>
        <taxon>Craniata</taxon>
        <taxon>Vertebrata</taxon>
        <taxon>Euteleostomi</taxon>
        <taxon>Actinopterygii</taxon>
        <taxon>Neopterygii</taxon>
        <taxon>Teleostei</taxon>
        <taxon>Neoteleostei</taxon>
        <taxon>Acanthomorphata</taxon>
        <taxon>Ovalentaria</taxon>
        <taxon>Atherinomorphae</taxon>
        <taxon>Cyprinodontiformes</taxon>
        <taxon>Goodeidae</taxon>
        <taxon>Xenoophorus</taxon>
    </lineage>
</organism>
<reference evidence="2 3" key="1">
    <citation type="submission" date="2021-06" db="EMBL/GenBank/DDBJ databases">
        <authorList>
            <person name="Palmer J.M."/>
        </authorList>
    </citation>
    <scope>NUCLEOTIDE SEQUENCE [LARGE SCALE GENOMIC DNA]</scope>
    <source>
        <strain evidence="2 3">XC_2019</strain>
        <tissue evidence="2">Muscle</tissue>
    </source>
</reference>
<name>A0ABV0SDM3_9TELE</name>
<feature type="compositionally biased region" description="Basic and acidic residues" evidence="1">
    <location>
        <begin position="145"/>
        <end position="162"/>
    </location>
</feature>
<feature type="compositionally biased region" description="Low complexity" evidence="1">
    <location>
        <begin position="55"/>
        <end position="74"/>
    </location>
</feature>
<feature type="compositionally biased region" description="Basic and acidic residues" evidence="1">
    <location>
        <begin position="1"/>
        <end position="49"/>
    </location>
</feature>
<sequence length="162" mass="18097">SRDRYESDRYREGSRRDDRYDGGRDRYRDRYDDRDRRDYDRGDGERSGDNEVFSGREGNSSPGSSPRPTSTGSSKEPLKVMPAPPPKENAWAKRSAVSTGSSEGDGPHSMSVIFLKMRTRLMVCVGTEGPHGHEGGLQGLELGGAEERCPTKTEKRRQTGQQ</sequence>
<evidence type="ECO:0000313" key="2">
    <source>
        <dbReference type="EMBL" id="MEQ2218657.1"/>
    </source>
</evidence>
<protein>
    <submittedName>
        <fullName evidence="2">Uncharacterized protein</fullName>
    </submittedName>
</protein>
<feature type="non-terminal residue" evidence="2">
    <location>
        <position position="1"/>
    </location>
</feature>
<dbReference type="EMBL" id="JAHRIN010077328">
    <property type="protein sequence ID" value="MEQ2218657.1"/>
    <property type="molecule type" value="Genomic_DNA"/>
</dbReference>
<feature type="region of interest" description="Disordered" evidence="1">
    <location>
        <begin position="133"/>
        <end position="162"/>
    </location>
</feature>
<gene>
    <name evidence="2" type="ORF">XENOCAPTIV_006389</name>
</gene>
<evidence type="ECO:0000256" key="1">
    <source>
        <dbReference type="SAM" id="MobiDB-lite"/>
    </source>
</evidence>
<keyword evidence="3" id="KW-1185">Reference proteome</keyword>
<proteinExistence type="predicted"/>
<dbReference type="Proteomes" id="UP001434883">
    <property type="component" value="Unassembled WGS sequence"/>
</dbReference>
<comment type="caution">
    <text evidence="2">The sequence shown here is derived from an EMBL/GenBank/DDBJ whole genome shotgun (WGS) entry which is preliminary data.</text>
</comment>